<feature type="binding site" evidence="6">
    <location>
        <position position="16"/>
    </location>
    <ligand>
        <name>FAD</name>
        <dbReference type="ChEBI" id="CHEBI:57692"/>
    </ligand>
</feature>
<accession>A0A6A0B5C6</accession>
<keyword evidence="3 6" id="KW-0274">FAD</keyword>
<feature type="binding site" evidence="6">
    <location>
        <position position="289"/>
    </location>
    <ligand>
        <name>FAD</name>
        <dbReference type="ChEBI" id="CHEBI:57692"/>
    </ligand>
</feature>
<evidence type="ECO:0000256" key="2">
    <source>
        <dbReference type="ARBA" id="ARBA00022630"/>
    </source>
</evidence>
<dbReference type="PANTHER" id="PTHR48105">
    <property type="entry name" value="THIOREDOXIN REDUCTASE 1-RELATED-RELATED"/>
    <property type="match status" value="1"/>
</dbReference>
<evidence type="ECO:0000313" key="8">
    <source>
        <dbReference type="EMBL" id="GFH39873.1"/>
    </source>
</evidence>
<evidence type="ECO:0000259" key="7">
    <source>
        <dbReference type="Pfam" id="PF07992"/>
    </source>
</evidence>
<dbReference type="GO" id="GO:0004324">
    <property type="term" value="F:ferredoxin-NADP+ reductase activity"/>
    <property type="evidence" value="ECO:0007669"/>
    <property type="project" value="UniProtKB-UniRule"/>
</dbReference>
<feature type="binding site" evidence="6">
    <location>
        <position position="35"/>
    </location>
    <ligand>
        <name>FAD</name>
        <dbReference type="ChEBI" id="CHEBI:57692"/>
    </ligand>
</feature>
<evidence type="ECO:0000313" key="9">
    <source>
        <dbReference type="Proteomes" id="UP000475928"/>
    </source>
</evidence>
<comment type="cofactor">
    <cofactor evidence="6">
        <name>FAD</name>
        <dbReference type="ChEBI" id="CHEBI:57692"/>
    </cofactor>
    <text evidence="6">Binds 1 FAD per subunit.</text>
</comment>
<dbReference type="EMBL" id="BLLH01000001">
    <property type="protein sequence ID" value="GFH39873.1"/>
    <property type="molecule type" value="Genomic_DNA"/>
</dbReference>
<comment type="subunit">
    <text evidence="1 6">Homodimer.</text>
</comment>
<dbReference type="GO" id="GO:0050661">
    <property type="term" value="F:NADP binding"/>
    <property type="evidence" value="ECO:0007669"/>
    <property type="project" value="UniProtKB-UniRule"/>
</dbReference>
<feature type="domain" description="FAD/NAD(P)-binding" evidence="7">
    <location>
        <begin position="6"/>
        <end position="306"/>
    </location>
</feature>
<keyword evidence="5 6" id="KW-0560">Oxidoreductase</keyword>
<name>A0A6A0B5C6_9LACT</name>
<dbReference type="Gene3D" id="3.50.50.60">
    <property type="entry name" value="FAD/NAD(P)-binding domain"/>
    <property type="match status" value="2"/>
</dbReference>
<feature type="binding site" evidence="6">
    <location>
        <position position="48"/>
    </location>
    <ligand>
        <name>FAD</name>
        <dbReference type="ChEBI" id="CHEBI:57692"/>
    </ligand>
</feature>
<dbReference type="EC" id="1.18.1.2" evidence="6"/>
<dbReference type="SUPFAM" id="SSF51905">
    <property type="entry name" value="FAD/NAD(P)-binding domain"/>
    <property type="match status" value="1"/>
</dbReference>
<reference evidence="8 9" key="1">
    <citation type="submission" date="2020-02" db="EMBL/GenBank/DDBJ databases">
        <title>Draft genome sequence of Lactococcus sp. Hs20B0-1.</title>
        <authorList>
            <person name="Noda S."/>
            <person name="Yuki M."/>
            <person name="Ohkuma M."/>
        </authorList>
    </citation>
    <scope>NUCLEOTIDE SEQUENCE [LARGE SCALE GENOMIC DNA]</scope>
    <source>
        <strain evidence="8 9">Hs20B0-1</strain>
    </source>
</reference>
<feature type="binding site" evidence="6">
    <location>
        <position position="127"/>
    </location>
    <ligand>
        <name>FAD</name>
        <dbReference type="ChEBI" id="CHEBI:57692"/>
    </ligand>
</feature>
<keyword evidence="4 6" id="KW-0521">NADP</keyword>
<feature type="binding site" evidence="6">
    <location>
        <position position="88"/>
    </location>
    <ligand>
        <name>FAD</name>
        <dbReference type="ChEBI" id="CHEBI:57692"/>
    </ligand>
</feature>
<dbReference type="Proteomes" id="UP000475928">
    <property type="component" value="Unassembled WGS sequence"/>
</dbReference>
<dbReference type="GO" id="GO:0050660">
    <property type="term" value="F:flavin adenine dinucleotide binding"/>
    <property type="evidence" value="ECO:0007669"/>
    <property type="project" value="UniProtKB-UniRule"/>
</dbReference>
<keyword evidence="9" id="KW-1185">Reference proteome</keyword>
<dbReference type="InterPro" id="IPR023753">
    <property type="entry name" value="FAD/NAD-binding_dom"/>
</dbReference>
<dbReference type="RefSeq" id="WP_172354854.1">
    <property type="nucleotide sequence ID" value="NZ_BLLH01000001.1"/>
</dbReference>
<gene>
    <name evidence="8" type="ORF">Hs20B_02710</name>
</gene>
<evidence type="ECO:0000256" key="4">
    <source>
        <dbReference type="ARBA" id="ARBA00022857"/>
    </source>
</evidence>
<feature type="binding site" evidence="6">
    <location>
        <position position="329"/>
    </location>
    <ligand>
        <name>FAD</name>
        <dbReference type="ChEBI" id="CHEBI:57692"/>
    </ligand>
</feature>
<dbReference type="InterPro" id="IPR050097">
    <property type="entry name" value="Ferredoxin-NADP_redctase_2"/>
</dbReference>
<dbReference type="PRINTS" id="PR00368">
    <property type="entry name" value="FADPNR"/>
</dbReference>
<dbReference type="AlphaFoldDB" id="A0A6A0B5C6"/>
<dbReference type="InterPro" id="IPR022890">
    <property type="entry name" value="Fd--NADP_Rdtase_type_2"/>
</dbReference>
<evidence type="ECO:0000256" key="5">
    <source>
        <dbReference type="ARBA" id="ARBA00023002"/>
    </source>
</evidence>
<evidence type="ECO:0000256" key="1">
    <source>
        <dbReference type="ARBA" id="ARBA00011738"/>
    </source>
</evidence>
<feature type="binding site" evidence="6">
    <location>
        <position position="43"/>
    </location>
    <ligand>
        <name>FAD</name>
        <dbReference type="ChEBI" id="CHEBI:57692"/>
    </ligand>
</feature>
<comment type="similarity">
    <text evidence="6">Belongs to the ferredoxin--NADP reductase type 2 family.</text>
</comment>
<protein>
    <recommendedName>
        <fullName evidence="6">Ferredoxin--NADP reductase</fullName>
        <shortName evidence="6">FNR</shortName>
        <shortName evidence="6">Fd-NADP(+) reductase</shortName>
        <ecNumber evidence="6">1.18.1.2</ecNumber>
    </recommendedName>
</protein>
<proteinExistence type="inferred from homology"/>
<dbReference type="Pfam" id="PF07992">
    <property type="entry name" value="Pyr_redox_2"/>
    <property type="match status" value="1"/>
</dbReference>
<evidence type="ECO:0000256" key="6">
    <source>
        <dbReference type="HAMAP-Rule" id="MF_01685"/>
    </source>
</evidence>
<dbReference type="PRINTS" id="PR00469">
    <property type="entry name" value="PNDRDTASEII"/>
</dbReference>
<organism evidence="8 9">
    <name type="scientific">Pseudolactococcus insecticola</name>
    <dbReference type="NCBI Taxonomy" id="2709158"/>
    <lineage>
        <taxon>Bacteria</taxon>
        <taxon>Bacillati</taxon>
        <taxon>Bacillota</taxon>
        <taxon>Bacilli</taxon>
        <taxon>Lactobacillales</taxon>
        <taxon>Streptococcaceae</taxon>
        <taxon>Pseudolactococcus</taxon>
    </lineage>
</organism>
<comment type="catalytic activity">
    <reaction evidence="6">
        <text>2 reduced [2Fe-2S]-[ferredoxin] + NADP(+) + H(+) = 2 oxidized [2Fe-2S]-[ferredoxin] + NADPH</text>
        <dbReference type="Rhea" id="RHEA:20125"/>
        <dbReference type="Rhea" id="RHEA-COMP:10000"/>
        <dbReference type="Rhea" id="RHEA-COMP:10001"/>
        <dbReference type="ChEBI" id="CHEBI:15378"/>
        <dbReference type="ChEBI" id="CHEBI:33737"/>
        <dbReference type="ChEBI" id="CHEBI:33738"/>
        <dbReference type="ChEBI" id="CHEBI:57783"/>
        <dbReference type="ChEBI" id="CHEBI:58349"/>
        <dbReference type="EC" id="1.18.1.2"/>
    </reaction>
</comment>
<evidence type="ECO:0000256" key="3">
    <source>
        <dbReference type="ARBA" id="ARBA00022827"/>
    </source>
</evidence>
<dbReference type="InterPro" id="IPR036188">
    <property type="entry name" value="FAD/NAD-bd_sf"/>
</dbReference>
<dbReference type="HAMAP" id="MF_01685">
    <property type="entry name" value="FENR2"/>
    <property type="match status" value="1"/>
</dbReference>
<comment type="caution">
    <text evidence="8">The sequence shown here is derived from an EMBL/GenBank/DDBJ whole genome shotgun (WGS) entry which is preliminary data.</text>
</comment>
<keyword evidence="2 6" id="KW-0285">Flavoprotein</keyword>
<sequence length="335" mass="36796">MTAEIYDITIIGAGPSGLFAGFYAGMRKNKVQILDSLEIAGGQLNALYPEKMIHDVPGYFAVKAEELVTDLVKQTEQFGVPIRLSEQVIDIVAVDQESSDDKLYQITTTKATYLSKAVIIATGNGSFTPKILKTAGEFDASKVLYSMTDKQKMDGKRIAVAGGGDSAIDMSLLLSEVAEKVSLIHRRKEFRAHESSVDHLQASSVAVLVPLTIERIDDVVDEDTENQQLRLTLSDGQTLEVDYLLVQHGFLSNNKDIRAWSVNLAMDRQHFVVDAHYQTNQELIYAIGDTAKYDGKLGLIVEGFEEGPHAVNQIMAKIHSGNPSHAHSTSLFPEK</sequence>